<dbReference type="PANTHER" id="PTHR46453">
    <property type="entry name" value="PROTEIN KINASE C-BINDING PROTEIN 1"/>
    <property type="match status" value="1"/>
</dbReference>
<feature type="compositionally biased region" description="Basic and acidic residues" evidence="7">
    <location>
        <begin position="902"/>
        <end position="945"/>
    </location>
</feature>
<dbReference type="Gene3D" id="1.20.920.10">
    <property type="entry name" value="Bromodomain-like"/>
    <property type="match status" value="1"/>
</dbReference>
<dbReference type="PROSITE" id="PS50014">
    <property type="entry name" value="BROMODOMAIN_2"/>
    <property type="match status" value="1"/>
</dbReference>
<feature type="compositionally biased region" description="Basic and acidic residues" evidence="7">
    <location>
        <begin position="565"/>
        <end position="581"/>
    </location>
</feature>
<sequence>MCPRVFHLKCAGMDKEPEEDWACSECHAIMQAENIENRSRAMLMISVEQLCTLLRFALNRLKSMPGMEPFTKPVDISEFPTYREMVVHPVDFISLERNIKRKFYGSTEAFSSDARWIAHNSVIFNGANSKVTAMAKSLVKILKQDMSEIETCPDCYLNAHQKPKTWFIEACRSAHPLIWARLKGFPFWPAKAVKLKDGSVDVRFFGRHDRSWVPVKECFLFSEQMPTPLKNRNKTLEQCLQEVSEHIVKLRERFGKFRYAPHRLHYNPNDPEQIKVILPNYKGHMLPRVRGHSRAFSRLSGHSDDETSSIASTDSGTSSIRRNRFSGASTTPETETEAEIQSEAASQGDNEHTQLGKSNDKVEKKVKDGIDKKDDDDDELEDVDLLLGLRNNNDINKGDDSKIEVDGSPASSLPTRDEDEEYEDEVPKGVMQDTDEDDDDEDDIEMTEEHLGSESEQLKLKLSSSKKVSENKDQPKDGDETSSDKQEKEKENKNDSTDRNENFGDSAGKEDGDDEKEKKDRKMNEDNEKENEIEKEEDEDEDDDEIDDNQMKDNEAKMFQFKLNRGIEKLQENLDVNKEKDLDEDATDNSEKNKESSKENELLKGATESKEKKDSTESKDNKESLNENIQKSNVESMECESSENSKEAFLKVKSLEIKDNPEIFKEIEETKPMDNQKEKAEKIKAIPEIFKEIDEVKDKDNQEEKSENRLENVEDHKEETENKLESVKSVDEATNPVSNKDDASIKLKDNDDKSKNSDKENNIKVDGSDYKRKYVEENRSSIIKSVNRTEVEQKPTSCSQSSTNFEKSNKESDSPKINCDSVRKIESFKGVSISSVIIESKNMDISEKDVDSNSEDEDKRDIEARRLKEDEDIRKEKKDKEDRDSLAEAVRLVQNMGGIAIKRLETKSPEADSSKEKNAVDSNDDSKKSEKRSSDNSESESDREGSSPSPARKSKMPEDKEVEQHISSLGGSVSVTRPVEKVDKEKEKEKDKEKKDVQMPSGVDTTRLSPSISIIAVTGTERSKPKTTMAPSTAGRSSTPSSGPSPSPSTENASAPSPRTPKVEAGIPPPPPLTHPQAPQAGPRGVFGPLPPGSGMLMGGGRGVHPMPGPGMRLMGPGGPMLPGGPMRGPPPRYLPPEAGPLSTQLHKHSQKLAEIMRATLEDVLGGLVGTGTPEARLAALQLELERTSWRHQQELAEVRHNADVMLQIVEMRRQMERQMVERISEVRRQLEAEKQRAIEETKKKQWCANCGKEALFFCCWNTS</sequence>
<evidence type="ECO:0000256" key="6">
    <source>
        <dbReference type="SAM" id="Coils"/>
    </source>
</evidence>
<feature type="compositionally biased region" description="Low complexity" evidence="7">
    <location>
        <begin position="1030"/>
        <end position="1044"/>
    </location>
</feature>
<feature type="compositionally biased region" description="Basic and acidic residues" evidence="7">
    <location>
        <begin position="467"/>
        <end position="532"/>
    </location>
</feature>
<feature type="compositionally biased region" description="Polar residues" evidence="7">
    <location>
        <begin position="794"/>
        <end position="806"/>
    </location>
</feature>
<keyword evidence="1" id="KW-0479">Metal-binding</keyword>
<evidence type="ECO:0000256" key="1">
    <source>
        <dbReference type="ARBA" id="ARBA00022723"/>
    </source>
</evidence>
<dbReference type="EMBL" id="CAXKWB010029837">
    <property type="protein sequence ID" value="CAL4136566.1"/>
    <property type="molecule type" value="Genomic_DNA"/>
</dbReference>
<feature type="compositionally biased region" description="Polar residues" evidence="7">
    <location>
        <begin position="1003"/>
        <end position="1012"/>
    </location>
</feature>
<dbReference type="AlphaFoldDB" id="A0AAV2RS18"/>
<dbReference type="Gene3D" id="2.30.30.140">
    <property type="match status" value="1"/>
</dbReference>
<evidence type="ECO:0000256" key="4">
    <source>
        <dbReference type="ARBA" id="ARBA00023117"/>
    </source>
</evidence>
<dbReference type="SMART" id="SM00293">
    <property type="entry name" value="PWWP"/>
    <property type="match status" value="1"/>
</dbReference>
<evidence type="ECO:0000313" key="10">
    <source>
        <dbReference type="EMBL" id="CAL4136566.1"/>
    </source>
</evidence>
<feature type="compositionally biased region" description="Basic and acidic residues" evidence="7">
    <location>
        <begin position="978"/>
        <end position="997"/>
    </location>
</feature>
<evidence type="ECO:0000256" key="5">
    <source>
        <dbReference type="PROSITE-ProRule" id="PRU00035"/>
    </source>
</evidence>
<dbReference type="SUPFAM" id="SSF63748">
    <property type="entry name" value="Tudor/PWWP/MBT"/>
    <property type="match status" value="1"/>
</dbReference>
<reference evidence="10 11" key="1">
    <citation type="submission" date="2024-05" db="EMBL/GenBank/DDBJ databases">
        <authorList>
            <person name="Wallberg A."/>
        </authorList>
    </citation>
    <scope>NUCLEOTIDE SEQUENCE [LARGE SCALE GENOMIC DNA]</scope>
</reference>
<keyword evidence="6" id="KW-0175">Coiled coil</keyword>
<dbReference type="GO" id="GO:0008270">
    <property type="term" value="F:zinc ion binding"/>
    <property type="evidence" value="ECO:0007669"/>
    <property type="project" value="UniProtKB-KW"/>
</dbReference>
<feature type="compositionally biased region" description="Polar residues" evidence="7">
    <location>
        <begin position="626"/>
        <end position="635"/>
    </location>
</feature>
<feature type="compositionally biased region" description="Basic and acidic residues" evidence="7">
    <location>
        <begin position="739"/>
        <end position="779"/>
    </location>
</feature>
<organism evidence="10 11">
    <name type="scientific">Meganyctiphanes norvegica</name>
    <name type="common">Northern krill</name>
    <name type="synonym">Thysanopoda norvegica</name>
    <dbReference type="NCBI Taxonomy" id="48144"/>
    <lineage>
        <taxon>Eukaryota</taxon>
        <taxon>Metazoa</taxon>
        <taxon>Ecdysozoa</taxon>
        <taxon>Arthropoda</taxon>
        <taxon>Crustacea</taxon>
        <taxon>Multicrustacea</taxon>
        <taxon>Malacostraca</taxon>
        <taxon>Eumalacostraca</taxon>
        <taxon>Eucarida</taxon>
        <taxon>Euphausiacea</taxon>
        <taxon>Euphausiidae</taxon>
        <taxon>Meganyctiphanes</taxon>
    </lineage>
</organism>
<feature type="compositionally biased region" description="Basic and acidic residues" evidence="7">
    <location>
        <begin position="955"/>
        <end position="964"/>
    </location>
</feature>
<dbReference type="Pfam" id="PF00855">
    <property type="entry name" value="PWWP"/>
    <property type="match status" value="1"/>
</dbReference>
<feature type="compositionally biased region" description="Basic and acidic residues" evidence="7">
    <location>
        <begin position="349"/>
        <end position="373"/>
    </location>
</feature>
<dbReference type="PANTHER" id="PTHR46453:SF5">
    <property type="entry name" value="PROTEIN KINASE C-BINDING PROTEIN 1 ISOFORM X1"/>
    <property type="match status" value="1"/>
</dbReference>
<feature type="compositionally biased region" description="Basic and acidic residues" evidence="7">
    <location>
        <begin position="841"/>
        <end position="886"/>
    </location>
</feature>
<evidence type="ECO:0000313" key="11">
    <source>
        <dbReference type="Proteomes" id="UP001497623"/>
    </source>
</evidence>
<evidence type="ECO:0000259" key="8">
    <source>
        <dbReference type="PROSITE" id="PS50014"/>
    </source>
</evidence>
<dbReference type="PRINTS" id="PR00503">
    <property type="entry name" value="BROMODOMAIN"/>
</dbReference>
<keyword evidence="3" id="KW-0862">Zinc</keyword>
<keyword evidence="4 5" id="KW-0103">Bromodomain</keyword>
<feature type="domain" description="Bromo" evidence="8">
    <location>
        <begin position="62"/>
        <end position="132"/>
    </location>
</feature>
<accession>A0AAV2RS18</accession>
<evidence type="ECO:0000256" key="7">
    <source>
        <dbReference type="SAM" id="MobiDB-lite"/>
    </source>
</evidence>
<feature type="compositionally biased region" description="Basic and acidic residues" evidence="7">
    <location>
        <begin position="589"/>
        <end position="625"/>
    </location>
</feature>
<dbReference type="Pfam" id="PF23460">
    <property type="entry name" value="ZMYND8_CC"/>
    <property type="match status" value="1"/>
</dbReference>
<dbReference type="GO" id="GO:0005737">
    <property type="term" value="C:cytoplasm"/>
    <property type="evidence" value="ECO:0007669"/>
    <property type="project" value="TreeGrafter"/>
</dbReference>
<feature type="non-terminal residue" evidence="10">
    <location>
        <position position="1264"/>
    </location>
</feature>
<feature type="coiled-coil region" evidence="6">
    <location>
        <begin position="1214"/>
        <end position="1244"/>
    </location>
</feature>
<name>A0AAV2RS18_MEGNR</name>
<dbReference type="SUPFAM" id="SSF57903">
    <property type="entry name" value="FYVE/PHD zinc finger"/>
    <property type="match status" value="1"/>
</dbReference>
<dbReference type="SUPFAM" id="SSF47370">
    <property type="entry name" value="Bromodomain"/>
    <property type="match status" value="1"/>
</dbReference>
<dbReference type="Gene3D" id="3.30.40.10">
    <property type="entry name" value="Zinc/RING finger domain, C3HC4 (zinc finger)"/>
    <property type="match status" value="1"/>
</dbReference>
<feature type="region of interest" description="Disordered" evidence="7">
    <location>
        <begin position="836"/>
        <end position="1088"/>
    </location>
</feature>
<dbReference type="InterPro" id="IPR011011">
    <property type="entry name" value="Znf_FYVE_PHD"/>
</dbReference>
<feature type="compositionally biased region" description="Acidic residues" evidence="7">
    <location>
        <begin position="433"/>
        <end position="446"/>
    </location>
</feature>
<feature type="compositionally biased region" description="Basic and acidic residues" evidence="7">
    <location>
        <begin position="447"/>
        <end position="459"/>
    </location>
</feature>
<evidence type="ECO:0000256" key="3">
    <source>
        <dbReference type="ARBA" id="ARBA00022833"/>
    </source>
</evidence>
<feature type="compositionally biased region" description="Polar residues" evidence="7">
    <location>
        <begin position="965"/>
        <end position="975"/>
    </location>
</feature>
<protein>
    <recommendedName>
        <fullName evidence="12">Protein kinase C-binding protein 1</fullName>
    </recommendedName>
</protein>
<dbReference type="GO" id="GO:0005634">
    <property type="term" value="C:nucleus"/>
    <property type="evidence" value="ECO:0007669"/>
    <property type="project" value="TreeGrafter"/>
</dbReference>
<evidence type="ECO:0000259" key="9">
    <source>
        <dbReference type="PROSITE" id="PS50812"/>
    </source>
</evidence>
<feature type="region of interest" description="Disordered" evidence="7">
    <location>
        <begin position="297"/>
        <end position="378"/>
    </location>
</feature>
<feature type="domain" description="PWWP" evidence="9">
    <location>
        <begin position="174"/>
        <end position="224"/>
    </location>
</feature>
<dbReference type="InterPro" id="IPR056987">
    <property type="entry name" value="ZMYND8_CC"/>
</dbReference>
<feature type="region of interest" description="Disordered" evidence="7">
    <location>
        <begin position="693"/>
        <end position="817"/>
    </location>
</feature>
<feature type="compositionally biased region" description="Basic and acidic residues" evidence="7">
    <location>
        <begin position="396"/>
        <end position="405"/>
    </location>
</feature>
<evidence type="ECO:0000256" key="2">
    <source>
        <dbReference type="ARBA" id="ARBA00022771"/>
    </source>
</evidence>
<dbReference type="Pfam" id="PF00439">
    <property type="entry name" value="Bromodomain"/>
    <property type="match status" value="1"/>
</dbReference>
<feature type="compositionally biased region" description="Acidic residues" evidence="7">
    <location>
        <begin position="533"/>
        <end position="548"/>
    </location>
</feature>
<gene>
    <name evidence="10" type="ORF">MNOR_LOCUS27826</name>
</gene>
<dbReference type="SMART" id="SM00297">
    <property type="entry name" value="BROMO"/>
    <property type="match status" value="1"/>
</dbReference>
<feature type="compositionally biased region" description="Low complexity" evidence="7">
    <location>
        <begin position="308"/>
        <end position="319"/>
    </location>
</feature>
<keyword evidence="11" id="KW-1185">Reference proteome</keyword>
<keyword evidence="2" id="KW-0863">Zinc-finger</keyword>
<dbReference type="PROSITE" id="PS50812">
    <property type="entry name" value="PWWP"/>
    <property type="match status" value="1"/>
</dbReference>
<dbReference type="InterPro" id="IPR001487">
    <property type="entry name" value="Bromodomain"/>
</dbReference>
<dbReference type="CDD" id="cd20160">
    <property type="entry name" value="PWWP_PRKCBP1"/>
    <property type="match status" value="1"/>
</dbReference>
<feature type="compositionally biased region" description="Basic and acidic residues" evidence="7">
    <location>
        <begin position="693"/>
        <end position="731"/>
    </location>
</feature>
<dbReference type="InterPro" id="IPR013083">
    <property type="entry name" value="Znf_RING/FYVE/PHD"/>
</dbReference>
<dbReference type="InterPro" id="IPR036427">
    <property type="entry name" value="Bromodomain-like_sf"/>
</dbReference>
<proteinExistence type="predicted"/>
<dbReference type="InterPro" id="IPR000313">
    <property type="entry name" value="PWWP_dom"/>
</dbReference>
<dbReference type="Proteomes" id="UP001497623">
    <property type="component" value="Unassembled WGS sequence"/>
</dbReference>
<evidence type="ECO:0008006" key="12">
    <source>
        <dbReference type="Google" id="ProtNLM"/>
    </source>
</evidence>
<dbReference type="GO" id="GO:0003714">
    <property type="term" value="F:transcription corepressor activity"/>
    <property type="evidence" value="ECO:0007669"/>
    <property type="project" value="TreeGrafter"/>
</dbReference>
<comment type="caution">
    <text evidence="10">The sequence shown here is derived from an EMBL/GenBank/DDBJ whole genome shotgun (WGS) entry which is preliminary data.</text>
</comment>
<feature type="region of interest" description="Disordered" evidence="7">
    <location>
        <begin position="390"/>
        <end position="651"/>
    </location>
</feature>